<dbReference type="Proteomes" id="UP001153714">
    <property type="component" value="Chromosome 5"/>
</dbReference>
<gene>
    <name evidence="1" type="ORF">DIATSA_LOCUS10713</name>
</gene>
<reference evidence="1" key="1">
    <citation type="submission" date="2021-12" db="EMBL/GenBank/DDBJ databases">
        <authorList>
            <person name="King R."/>
        </authorList>
    </citation>
    <scope>NUCLEOTIDE SEQUENCE</scope>
</reference>
<protein>
    <submittedName>
        <fullName evidence="1">Uncharacterized protein</fullName>
    </submittedName>
</protein>
<organism evidence="1 2">
    <name type="scientific">Diatraea saccharalis</name>
    <name type="common">sugarcane borer</name>
    <dbReference type="NCBI Taxonomy" id="40085"/>
    <lineage>
        <taxon>Eukaryota</taxon>
        <taxon>Metazoa</taxon>
        <taxon>Ecdysozoa</taxon>
        <taxon>Arthropoda</taxon>
        <taxon>Hexapoda</taxon>
        <taxon>Insecta</taxon>
        <taxon>Pterygota</taxon>
        <taxon>Neoptera</taxon>
        <taxon>Endopterygota</taxon>
        <taxon>Lepidoptera</taxon>
        <taxon>Glossata</taxon>
        <taxon>Ditrysia</taxon>
        <taxon>Pyraloidea</taxon>
        <taxon>Crambidae</taxon>
        <taxon>Crambinae</taxon>
        <taxon>Diatraea</taxon>
    </lineage>
</organism>
<proteinExistence type="predicted"/>
<evidence type="ECO:0000313" key="2">
    <source>
        <dbReference type="Proteomes" id="UP001153714"/>
    </source>
</evidence>
<name>A0A9N9RBG4_9NEOP</name>
<reference evidence="1" key="2">
    <citation type="submission" date="2022-10" db="EMBL/GenBank/DDBJ databases">
        <authorList>
            <consortium name="ENA_rothamsted_submissions"/>
            <consortium name="culmorum"/>
            <person name="King R."/>
        </authorList>
    </citation>
    <scope>NUCLEOTIDE SEQUENCE</scope>
</reference>
<keyword evidence="2" id="KW-1185">Reference proteome</keyword>
<accession>A0A9N9RBG4</accession>
<sequence length="196" mass="22745">MKKMSYEDKTLLRRTVDYDADIIESVPANSGVKERCVWMNVSGFDLFRQVGVDVMHDVLEGVGKYIVGLVLTKYIKRFKYFSLELLNSRLNNFEYGPDRRNKPVQFSMVHINKGNIRLSASEMLTFIRYFGVIVGDKVPEGDSYWHLYLKLREILELAMASSVWQGLEVLKRRFKTQMMMGKSGPRASIDKNNTNR</sequence>
<dbReference type="AlphaFoldDB" id="A0A9N9RBG4"/>
<dbReference type="EMBL" id="OU893336">
    <property type="protein sequence ID" value="CAG9793253.1"/>
    <property type="molecule type" value="Genomic_DNA"/>
</dbReference>
<evidence type="ECO:0000313" key="1">
    <source>
        <dbReference type="EMBL" id="CAG9793253.1"/>
    </source>
</evidence>
<dbReference type="OrthoDB" id="10048659at2759"/>